<keyword evidence="3" id="KW-0479">Metal-binding</keyword>
<dbReference type="GO" id="GO:0016818">
    <property type="term" value="F:hydrolase activity, acting on acid anhydrides, in phosphorus-containing anhydrides"/>
    <property type="evidence" value="ECO:0007669"/>
    <property type="project" value="TreeGrafter"/>
</dbReference>
<evidence type="ECO:0000313" key="8">
    <source>
        <dbReference type="Proteomes" id="UP000694255"/>
    </source>
</evidence>
<dbReference type="PANTHER" id="PTHR43758:SF2">
    <property type="entry name" value="OXIDIZED PURINE NUCLEOSIDE TRIPHOSPHATE HYDROLASE"/>
    <property type="match status" value="1"/>
</dbReference>
<dbReference type="InterPro" id="IPR020084">
    <property type="entry name" value="NUDIX_hydrolase_CS"/>
</dbReference>
<evidence type="ECO:0000256" key="4">
    <source>
        <dbReference type="ARBA" id="ARBA00022801"/>
    </source>
</evidence>
<comment type="caution">
    <text evidence="7">The sequence shown here is derived from an EMBL/GenBank/DDBJ whole genome shotgun (WGS) entry which is preliminary data.</text>
</comment>
<dbReference type="Pfam" id="PF14519">
    <property type="entry name" value="Macro_2"/>
    <property type="match status" value="1"/>
</dbReference>
<dbReference type="OrthoDB" id="6082470at2759"/>
<dbReference type="CDD" id="cd18886">
    <property type="entry name" value="NUDIX_MutT_Nudt1"/>
    <property type="match status" value="1"/>
</dbReference>
<evidence type="ECO:0000256" key="1">
    <source>
        <dbReference type="ARBA" id="ARBA00001946"/>
    </source>
</evidence>
<dbReference type="GO" id="GO:0005737">
    <property type="term" value="C:cytoplasm"/>
    <property type="evidence" value="ECO:0007669"/>
    <property type="project" value="TreeGrafter"/>
</dbReference>
<keyword evidence="5" id="KW-0460">Magnesium</keyword>
<evidence type="ECO:0000256" key="5">
    <source>
        <dbReference type="ARBA" id="ARBA00022842"/>
    </source>
</evidence>
<reference evidence="7 8" key="1">
    <citation type="journal article" date="2021" name="DNA Res.">
        <title>Genome analysis of Candida subhashii reveals its hybrid nature and dual mitochondrial genome conformations.</title>
        <authorList>
            <person name="Mixao V."/>
            <person name="Hegedusova E."/>
            <person name="Saus E."/>
            <person name="Pryszcz L.P."/>
            <person name="Cillingova A."/>
            <person name="Nosek J."/>
            <person name="Gabaldon T."/>
        </authorList>
    </citation>
    <scope>NUCLEOTIDE SEQUENCE [LARGE SCALE GENOMIC DNA]</scope>
    <source>
        <strain evidence="7 8">CBS 10753</strain>
    </source>
</reference>
<dbReference type="EMBL" id="JAGSYN010000222">
    <property type="protein sequence ID" value="KAG7661284.1"/>
    <property type="molecule type" value="Genomic_DNA"/>
</dbReference>
<dbReference type="AlphaFoldDB" id="A0A8J5QFW4"/>
<keyword evidence="8" id="KW-1185">Reference proteome</keyword>
<dbReference type="PROSITE" id="PS00893">
    <property type="entry name" value="NUDIX_BOX"/>
    <property type="match status" value="1"/>
</dbReference>
<dbReference type="Pfam" id="PF00293">
    <property type="entry name" value="NUDIX"/>
    <property type="match status" value="1"/>
</dbReference>
<proteinExistence type="inferred from homology"/>
<organism evidence="7 8">
    <name type="scientific">[Candida] subhashii</name>
    <dbReference type="NCBI Taxonomy" id="561895"/>
    <lineage>
        <taxon>Eukaryota</taxon>
        <taxon>Fungi</taxon>
        <taxon>Dikarya</taxon>
        <taxon>Ascomycota</taxon>
        <taxon>Saccharomycotina</taxon>
        <taxon>Pichiomycetes</taxon>
        <taxon>Debaryomycetaceae</taxon>
        <taxon>Spathaspora</taxon>
    </lineage>
</organism>
<dbReference type="GeneID" id="73471976"/>
<dbReference type="PROSITE" id="PS51462">
    <property type="entry name" value="NUDIX"/>
    <property type="match status" value="1"/>
</dbReference>
<evidence type="ECO:0000259" key="6">
    <source>
        <dbReference type="PROSITE" id="PS51462"/>
    </source>
</evidence>
<feature type="domain" description="Nudix hydrolase" evidence="6">
    <location>
        <begin position="273"/>
        <end position="416"/>
    </location>
</feature>
<dbReference type="GO" id="GO:0046872">
    <property type="term" value="F:metal ion binding"/>
    <property type="evidence" value="ECO:0007669"/>
    <property type="project" value="UniProtKB-KW"/>
</dbReference>
<dbReference type="InterPro" id="IPR000086">
    <property type="entry name" value="NUDIX_hydrolase_dom"/>
</dbReference>
<dbReference type="RefSeq" id="XP_049261517.1">
    <property type="nucleotide sequence ID" value="XM_049409213.1"/>
</dbReference>
<evidence type="ECO:0000256" key="2">
    <source>
        <dbReference type="ARBA" id="ARBA00005582"/>
    </source>
</evidence>
<evidence type="ECO:0000313" key="7">
    <source>
        <dbReference type="EMBL" id="KAG7661284.1"/>
    </source>
</evidence>
<comment type="cofactor">
    <cofactor evidence="1">
        <name>Mg(2+)</name>
        <dbReference type="ChEBI" id="CHEBI:18420"/>
    </cofactor>
</comment>
<dbReference type="PANTHER" id="PTHR43758">
    <property type="entry name" value="7,8-DIHYDRO-8-OXOGUANINE TRIPHOSPHATASE"/>
    <property type="match status" value="1"/>
</dbReference>
<gene>
    <name evidence="7" type="ORF">J8A68_005176</name>
</gene>
<comment type="similarity">
    <text evidence="2">Belongs to the Nudix hydrolase family.</text>
</comment>
<accession>A0A8J5QFW4</accession>
<name>A0A8J5QFW4_9ASCO</name>
<sequence>MQIINTHNLKTHNAYQYLFFNRSIETMFADVQFKGRTSIVTPTNSLCYMGGGFDRYLLQGLLLGTNITNYKYLENIIQDQQLRKHHGYLTPNSIHKIELESLFENDKEYKYQDTLAYKNWNLVEIIQLPTMVVPEPIHQVTNVFDSLWNLLHEIDKSHDRLTNLIIPGIGTGFGHLDEYESTKLMIFTFFIYNLQLTKNDRLNQLKKSALILFFFNKDYKLFKNQSDINELENNQIITNYGKQKNSNLKPNSIMEFDELFKYLSNKLSMTSSTKLGYTLGFIRCKENNKVLLLNRNKAPWMGKWNGVGGKLIPGESPLDCIIRETNEETGLFLNNFQSRGILTWKVSNDKDGDLIDYGGLYLYTVDISLEQYENYRTPLVFDKEGILDWKDWEWIIHEDNLGMVDNIKLLFKYLFQGNEDDKYEVTYHNHQLISFIAFPRI</sequence>
<evidence type="ECO:0000256" key="3">
    <source>
        <dbReference type="ARBA" id="ARBA00022723"/>
    </source>
</evidence>
<protein>
    <recommendedName>
        <fullName evidence="6">Nudix hydrolase domain-containing protein</fullName>
    </recommendedName>
</protein>
<dbReference type="InterPro" id="IPR028071">
    <property type="entry name" value="Macro-like_dom"/>
</dbReference>
<dbReference type="Proteomes" id="UP000694255">
    <property type="component" value="Unassembled WGS sequence"/>
</dbReference>
<keyword evidence="4" id="KW-0378">Hydrolase</keyword>